<dbReference type="AlphaFoldDB" id="A0A072NTV4"/>
<dbReference type="InterPro" id="IPR002818">
    <property type="entry name" value="DJ-1/PfpI"/>
</dbReference>
<feature type="non-terminal residue" evidence="2">
    <location>
        <position position="1"/>
    </location>
</feature>
<comment type="caution">
    <text evidence="2">The sequence shown here is derived from an EMBL/GenBank/DDBJ whole genome shotgun (WGS) entry which is preliminary data.</text>
</comment>
<evidence type="ECO:0000259" key="1">
    <source>
        <dbReference type="Pfam" id="PF01965"/>
    </source>
</evidence>
<dbReference type="SUPFAM" id="SSF52317">
    <property type="entry name" value="Class I glutamine amidotransferase-like"/>
    <property type="match status" value="1"/>
</dbReference>
<dbReference type="STRING" id="1182545.A0A072NTV4"/>
<protein>
    <recommendedName>
        <fullName evidence="1">DJ-1/PfpI domain-containing protein</fullName>
    </recommendedName>
</protein>
<gene>
    <name evidence="2" type="ORF">A1O9_12814</name>
</gene>
<dbReference type="GeneID" id="25287708"/>
<organism evidence="2 3">
    <name type="scientific">Exophiala aquamarina CBS 119918</name>
    <dbReference type="NCBI Taxonomy" id="1182545"/>
    <lineage>
        <taxon>Eukaryota</taxon>
        <taxon>Fungi</taxon>
        <taxon>Dikarya</taxon>
        <taxon>Ascomycota</taxon>
        <taxon>Pezizomycotina</taxon>
        <taxon>Eurotiomycetes</taxon>
        <taxon>Chaetothyriomycetidae</taxon>
        <taxon>Chaetothyriales</taxon>
        <taxon>Herpotrichiellaceae</taxon>
        <taxon>Exophiala</taxon>
    </lineage>
</organism>
<dbReference type="PANTHER" id="PTHR43130:SF15">
    <property type="entry name" value="THIJ_PFPI FAMILY PROTEIN (AFU_ORTHOLOGUE AFUA_5G14240)"/>
    <property type="match status" value="1"/>
</dbReference>
<dbReference type="InterPro" id="IPR029062">
    <property type="entry name" value="Class_I_gatase-like"/>
</dbReference>
<dbReference type="RefSeq" id="XP_013253681.1">
    <property type="nucleotide sequence ID" value="XM_013398227.1"/>
</dbReference>
<name>A0A072NTV4_9EURO</name>
<dbReference type="HOGENOM" id="CLU_000445_44_8_1"/>
<feature type="domain" description="DJ-1/PfpI" evidence="1">
    <location>
        <begin position="3"/>
        <end position="176"/>
    </location>
</feature>
<dbReference type="CDD" id="cd03139">
    <property type="entry name" value="GATase1_PfpI_2"/>
    <property type="match status" value="1"/>
</dbReference>
<dbReference type="VEuPathDB" id="FungiDB:A1O9_12814"/>
<evidence type="ECO:0000313" key="2">
    <source>
        <dbReference type="EMBL" id="KEF51091.1"/>
    </source>
</evidence>
<proteinExistence type="predicted"/>
<keyword evidence="3" id="KW-1185">Reference proteome</keyword>
<dbReference type="PANTHER" id="PTHR43130">
    <property type="entry name" value="ARAC-FAMILY TRANSCRIPTIONAL REGULATOR"/>
    <property type="match status" value="1"/>
</dbReference>
<dbReference type="OrthoDB" id="543156at2759"/>
<reference evidence="2 3" key="1">
    <citation type="submission" date="2013-03" db="EMBL/GenBank/DDBJ databases">
        <title>The Genome Sequence of Exophiala aquamarina CBS 119918.</title>
        <authorList>
            <consortium name="The Broad Institute Genomics Platform"/>
            <person name="Cuomo C."/>
            <person name="de Hoog S."/>
            <person name="Gorbushina A."/>
            <person name="Walker B."/>
            <person name="Young S.K."/>
            <person name="Zeng Q."/>
            <person name="Gargeya S."/>
            <person name="Fitzgerald M."/>
            <person name="Haas B."/>
            <person name="Abouelleil A."/>
            <person name="Allen A.W."/>
            <person name="Alvarado L."/>
            <person name="Arachchi H.M."/>
            <person name="Berlin A.M."/>
            <person name="Chapman S.B."/>
            <person name="Gainer-Dewar J."/>
            <person name="Goldberg J."/>
            <person name="Griggs A."/>
            <person name="Gujja S."/>
            <person name="Hansen M."/>
            <person name="Howarth C."/>
            <person name="Imamovic A."/>
            <person name="Ireland A."/>
            <person name="Larimer J."/>
            <person name="McCowan C."/>
            <person name="Murphy C."/>
            <person name="Pearson M."/>
            <person name="Poon T.W."/>
            <person name="Priest M."/>
            <person name="Roberts A."/>
            <person name="Saif S."/>
            <person name="Shea T."/>
            <person name="Sisk P."/>
            <person name="Sykes S."/>
            <person name="Wortman J."/>
            <person name="Nusbaum C."/>
            <person name="Birren B."/>
        </authorList>
    </citation>
    <scope>NUCLEOTIDE SEQUENCE [LARGE SCALE GENOMIC DNA]</scope>
    <source>
        <strain evidence="2 3">CBS 119918</strain>
    </source>
</reference>
<sequence length="237" mass="25600">VVFPGFELLDVFGPMEILTALSVFYKLSLSIIAAEPGLVSAGIPPFAHMAGAPESDFGYVITPSIEATHSFDNAPPIDILYVPGGLGVVTLDQDNDTSIEDFINLRYPRAEYLVGVSFGVAPLARSGVLNGKRATTNKSGWKWITAHGENITWVPQARWVEDGNIWTTSGMASSLDATYALFEMLYGPRTINYMTNVIEYAPHLDPEWDPYSAVFNVPGSDGNATAADCVAPLPVVR</sequence>
<dbReference type="Proteomes" id="UP000027920">
    <property type="component" value="Unassembled WGS sequence"/>
</dbReference>
<dbReference type="Gene3D" id="3.40.50.880">
    <property type="match status" value="1"/>
</dbReference>
<dbReference type="InterPro" id="IPR052158">
    <property type="entry name" value="INH-QAR"/>
</dbReference>
<accession>A0A072NTV4</accession>
<dbReference type="EMBL" id="AMGV01000028">
    <property type="protein sequence ID" value="KEF51091.1"/>
    <property type="molecule type" value="Genomic_DNA"/>
</dbReference>
<dbReference type="Pfam" id="PF01965">
    <property type="entry name" value="DJ-1_PfpI"/>
    <property type="match status" value="1"/>
</dbReference>
<evidence type="ECO:0000313" key="3">
    <source>
        <dbReference type="Proteomes" id="UP000027920"/>
    </source>
</evidence>